<dbReference type="EMBL" id="JABWUV010000054">
    <property type="protein sequence ID" value="KAF6267619.1"/>
    <property type="molecule type" value="Genomic_DNA"/>
</dbReference>
<feature type="domain" description="PDZ" evidence="1">
    <location>
        <begin position="45"/>
        <end position="139"/>
    </location>
</feature>
<dbReference type="InterPro" id="IPR051569">
    <property type="entry name" value="SHANK"/>
</dbReference>
<sequence length="209" mass="23547">MTLHQQLKLPSETREDRTKRLFRHYTVGSYDSLTSHSDYVIDDKVAILQKRDHEGFGFVLRGAKAETPIEEFTPTPAFPALQYLESVDVEGVAWRAGLRTGDFLIEVNGVNVVKVGHKQVVALIRQGGNRLVMKVVSVTRKPEEDGARRRGEVSGFRSRCPDSPLWLLTLDLWSQAHVSLPIPWPQTADIRCLNPSEMPHSWLGCFPSS</sequence>
<dbReference type="GO" id="GO:0035255">
    <property type="term" value="F:ionotropic glutamate receptor binding"/>
    <property type="evidence" value="ECO:0007669"/>
    <property type="project" value="TreeGrafter"/>
</dbReference>
<proteinExistence type="predicted"/>
<evidence type="ECO:0000313" key="2">
    <source>
        <dbReference type="EMBL" id="KAF6267619.1"/>
    </source>
</evidence>
<dbReference type="GO" id="GO:0014069">
    <property type="term" value="C:postsynaptic density"/>
    <property type="evidence" value="ECO:0007669"/>
    <property type="project" value="TreeGrafter"/>
</dbReference>
<dbReference type="GO" id="GO:0043197">
    <property type="term" value="C:dendritic spine"/>
    <property type="evidence" value="ECO:0007669"/>
    <property type="project" value="TreeGrafter"/>
</dbReference>
<dbReference type="InterPro" id="IPR041489">
    <property type="entry name" value="PDZ_6"/>
</dbReference>
<gene>
    <name evidence="2" type="ORF">mMyoMyo1_017427</name>
</gene>
<dbReference type="SMART" id="SM00228">
    <property type="entry name" value="PDZ"/>
    <property type="match status" value="1"/>
</dbReference>
<protein>
    <submittedName>
        <fullName evidence="2">SH3 and multiple ankyrin repeat domains 3</fullName>
    </submittedName>
</protein>
<dbReference type="Pfam" id="PF17820">
    <property type="entry name" value="PDZ_6"/>
    <property type="match status" value="1"/>
</dbReference>
<dbReference type="VEuPathDB" id="HostDB:GeneID_118657385"/>
<dbReference type="PANTHER" id="PTHR24135:SF4">
    <property type="entry name" value="SH3 AND MULTIPLE ANKYRIN REPEAT DOMAINS PROTEIN 3"/>
    <property type="match status" value="1"/>
</dbReference>
<evidence type="ECO:0000313" key="3">
    <source>
        <dbReference type="Proteomes" id="UP000527355"/>
    </source>
</evidence>
<keyword evidence="3" id="KW-1185">Reference proteome</keyword>
<evidence type="ECO:0000259" key="1">
    <source>
        <dbReference type="PROSITE" id="PS50106"/>
    </source>
</evidence>
<dbReference type="CDD" id="cd06746">
    <property type="entry name" value="PDZ_SHANK1_3-like"/>
    <property type="match status" value="1"/>
</dbReference>
<dbReference type="InterPro" id="IPR001478">
    <property type="entry name" value="PDZ"/>
</dbReference>
<dbReference type="InterPro" id="IPR036034">
    <property type="entry name" value="PDZ_sf"/>
</dbReference>
<dbReference type="FunFam" id="2.30.42.10:FF:000018">
    <property type="entry name" value="SH3 and multiple ankyrin repeat domains protein 2"/>
    <property type="match status" value="1"/>
</dbReference>
<dbReference type="Proteomes" id="UP000527355">
    <property type="component" value="Unassembled WGS sequence"/>
</dbReference>
<accession>A0A7J7QUW2</accession>
<reference evidence="2 3" key="1">
    <citation type="journal article" date="2020" name="Nature">
        <title>Six reference-quality genomes reveal evolution of bat adaptations.</title>
        <authorList>
            <person name="Jebb D."/>
            <person name="Huang Z."/>
            <person name="Pippel M."/>
            <person name="Hughes G.M."/>
            <person name="Lavrichenko K."/>
            <person name="Devanna P."/>
            <person name="Winkler S."/>
            <person name="Jermiin L.S."/>
            <person name="Skirmuntt E.C."/>
            <person name="Katzourakis A."/>
            <person name="Burkitt-Gray L."/>
            <person name="Ray D.A."/>
            <person name="Sullivan K.A.M."/>
            <person name="Roscito J.G."/>
            <person name="Kirilenko B.M."/>
            <person name="Davalos L.M."/>
            <person name="Corthals A.P."/>
            <person name="Power M.L."/>
            <person name="Jones G."/>
            <person name="Ransome R.D."/>
            <person name="Dechmann D.K.N."/>
            <person name="Locatelli A.G."/>
            <person name="Puechmaille S.J."/>
            <person name="Fedrigo O."/>
            <person name="Jarvis E.D."/>
            <person name="Hiller M."/>
            <person name="Vernes S.C."/>
            <person name="Myers E.W."/>
            <person name="Teeling E.C."/>
        </authorList>
    </citation>
    <scope>NUCLEOTIDE SEQUENCE [LARGE SCALE GENOMIC DNA]</scope>
    <source>
        <strain evidence="2">MMyoMyo1</strain>
        <tissue evidence="2">Flight muscle</tissue>
    </source>
</reference>
<dbReference type="PROSITE" id="PS50106">
    <property type="entry name" value="PDZ"/>
    <property type="match status" value="1"/>
</dbReference>
<dbReference type="Gene3D" id="2.30.42.10">
    <property type="match status" value="1"/>
</dbReference>
<dbReference type="AlphaFoldDB" id="A0A7J7QUW2"/>
<name>A0A7J7QUW2_MYOMY</name>
<organism evidence="2 3">
    <name type="scientific">Myotis myotis</name>
    <name type="common">Greater mouse-eared bat</name>
    <name type="synonym">Vespertilio myotis</name>
    <dbReference type="NCBI Taxonomy" id="51298"/>
    <lineage>
        <taxon>Eukaryota</taxon>
        <taxon>Metazoa</taxon>
        <taxon>Chordata</taxon>
        <taxon>Craniata</taxon>
        <taxon>Vertebrata</taxon>
        <taxon>Euteleostomi</taxon>
        <taxon>Mammalia</taxon>
        <taxon>Eutheria</taxon>
        <taxon>Laurasiatheria</taxon>
        <taxon>Chiroptera</taxon>
        <taxon>Yangochiroptera</taxon>
        <taxon>Vespertilionidae</taxon>
        <taxon>Myotis</taxon>
    </lineage>
</organism>
<dbReference type="GO" id="GO:0030160">
    <property type="term" value="F:synaptic receptor adaptor activity"/>
    <property type="evidence" value="ECO:0007669"/>
    <property type="project" value="TreeGrafter"/>
</dbReference>
<dbReference type="GO" id="GO:0045211">
    <property type="term" value="C:postsynaptic membrane"/>
    <property type="evidence" value="ECO:0007669"/>
    <property type="project" value="TreeGrafter"/>
</dbReference>
<comment type="caution">
    <text evidence="2">The sequence shown here is derived from an EMBL/GenBank/DDBJ whole genome shotgun (WGS) entry which is preliminary data.</text>
</comment>
<dbReference type="PANTHER" id="PTHR24135">
    <property type="entry name" value="SH3 AND MULTIPLE ANKYRIN REPEAT DOMAINS PROTEIN"/>
    <property type="match status" value="1"/>
</dbReference>
<dbReference type="SUPFAM" id="SSF50156">
    <property type="entry name" value="PDZ domain-like"/>
    <property type="match status" value="1"/>
</dbReference>